<evidence type="ECO:0000256" key="4">
    <source>
        <dbReference type="SAM" id="MobiDB-lite"/>
    </source>
</evidence>
<dbReference type="Pfam" id="PF04825">
    <property type="entry name" value="Rad21_Rec8_N"/>
    <property type="match status" value="1"/>
</dbReference>
<dbReference type="InterPro" id="IPR006910">
    <property type="entry name" value="Rad21_Rec8_N"/>
</dbReference>
<dbReference type="GO" id="GO:0005634">
    <property type="term" value="C:nucleus"/>
    <property type="evidence" value="ECO:0007669"/>
    <property type="project" value="UniProtKB-SubCell"/>
</dbReference>
<dbReference type="Gene3D" id="1.10.10.580">
    <property type="entry name" value="Structural maintenance of chromosome 1. Chain E"/>
    <property type="match status" value="1"/>
</dbReference>
<feature type="compositionally biased region" description="Basic and acidic residues" evidence="4">
    <location>
        <begin position="557"/>
        <end position="568"/>
    </location>
</feature>
<evidence type="ECO:0000259" key="5">
    <source>
        <dbReference type="Pfam" id="PF04824"/>
    </source>
</evidence>
<dbReference type="GO" id="GO:1990414">
    <property type="term" value="P:replication-born double-strand break repair via sister chromatid exchange"/>
    <property type="evidence" value="ECO:0007669"/>
    <property type="project" value="TreeGrafter"/>
</dbReference>
<dbReference type="HOGENOM" id="CLU_013328_0_0_1"/>
<comment type="subcellular location">
    <subcellularLocation>
        <location evidence="1">Nucleus</location>
    </subcellularLocation>
</comment>
<evidence type="ECO:0000313" key="8">
    <source>
        <dbReference type="Proteomes" id="UP000054549"/>
    </source>
</evidence>
<dbReference type="InterPro" id="IPR036390">
    <property type="entry name" value="WH_DNA-bd_sf"/>
</dbReference>
<comment type="similarity">
    <text evidence="2">Belongs to the rad21 family.</text>
</comment>
<organism evidence="7 8">
    <name type="scientific">Amanita muscaria (strain Koide BX008)</name>
    <dbReference type="NCBI Taxonomy" id="946122"/>
    <lineage>
        <taxon>Eukaryota</taxon>
        <taxon>Fungi</taxon>
        <taxon>Dikarya</taxon>
        <taxon>Basidiomycota</taxon>
        <taxon>Agaricomycotina</taxon>
        <taxon>Agaricomycetes</taxon>
        <taxon>Agaricomycetidae</taxon>
        <taxon>Agaricales</taxon>
        <taxon>Pluteineae</taxon>
        <taxon>Amanitaceae</taxon>
        <taxon>Amanita</taxon>
    </lineage>
</organism>
<dbReference type="InParanoid" id="A0A0C2TU50"/>
<dbReference type="Proteomes" id="UP000054549">
    <property type="component" value="Unassembled WGS sequence"/>
</dbReference>
<feature type="domain" description="Rad21/Rec8-like protein N-terminal" evidence="6">
    <location>
        <begin position="1"/>
        <end position="100"/>
    </location>
</feature>
<feature type="region of interest" description="Disordered" evidence="4">
    <location>
        <begin position="432"/>
        <end position="499"/>
    </location>
</feature>
<dbReference type="PANTHER" id="PTHR12585">
    <property type="entry name" value="SCC1 / RAD21 FAMILY MEMBER"/>
    <property type="match status" value="1"/>
</dbReference>
<proteinExistence type="inferred from homology"/>
<dbReference type="Pfam" id="PF04824">
    <property type="entry name" value="Rad21_Rec8"/>
    <property type="match status" value="1"/>
</dbReference>
<dbReference type="PANTHER" id="PTHR12585:SF69">
    <property type="entry name" value="FI11703P"/>
    <property type="match status" value="1"/>
</dbReference>
<name>A0A0C2TU50_AMAMK</name>
<dbReference type="InterPro" id="IPR039781">
    <property type="entry name" value="Rad21/Rec8-like"/>
</dbReference>
<gene>
    <name evidence="7" type="ORF">M378DRAFT_66503</name>
</gene>
<dbReference type="EMBL" id="KN818223">
    <property type="protein sequence ID" value="KIL70844.1"/>
    <property type="molecule type" value="Genomic_DNA"/>
</dbReference>
<dbReference type="STRING" id="946122.A0A0C2TU50"/>
<dbReference type="GO" id="GO:0008278">
    <property type="term" value="C:cohesin complex"/>
    <property type="evidence" value="ECO:0007669"/>
    <property type="project" value="InterPro"/>
</dbReference>
<accession>A0A0C2TU50</accession>
<evidence type="ECO:0000256" key="1">
    <source>
        <dbReference type="ARBA" id="ARBA00004123"/>
    </source>
</evidence>
<protein>
    <submittedName>
        <fullName evidence="7">Uncharacterized protein</fullName>
    </submittedName>
</protein>
<dbReference type="GO" id="GO:0007062">
    <property type="term" value="P:sister chromatid cohesion"/>
    <property type="evidence" value="ECO:0007669"/>
    <property type="project" value="InterPro"/>
</dbReference>
<reference evidence="7 8" key="1">
    <citation type="submission" date="2014-04" db="EMBL/GenBank/DDBJ databases">
        <title>Evolutionary Origins and Diversification of the Mycorrhizal Mutualists.</title>
        <authorList>
            <consortium name="DOE Joint Genome Institute"/>
            <consortium name="Mycorrhizal Genomics Consortium"/>
            <person name="Kohler A."/>
            <person name="Kuo A."/>
            <person name="Nagy L.G."/>
            <person name="Floudas D."/>
            <person name="Copeland A."/>
            <person name="Barry K.W."/>
            <person name="Cichocki N."/>
            <person name="Veneault-Fourrey C."/>
            <person name="LaButti K."/>
            <person name="Lindquist E.A."/>
            <person name="Lipzen A."/>
            <person name="Lundell T."/>
            <person name="Morin E."/>
            <person name="Murat C."/>
            <person name="Riley R."/>
            <person name="Ohm R."/>
            <person name="Sun H."/>
            <person name="Tunlid A."/>
            <person name="Henrissat B."/>
            <person name="Grigoriev I.V."/>
            <person name="Hibbett D.S."/>
            <person name="Martin F."/>
        </authorList>
    </citation>
    <scope>NUCLEOTIDE SEQUENCE [LARGE SCALE GENOMIC DNA]</scope>
    <source>
        <strain evidence="7 8">Koide BX008</strain>
    </source>
</reference>
<keyword evidence="8" id="KW-1185">Reference proteome</keyword>
<evidence type="ECO:0000259" key="6">
    <source>
        <dbReference type="Pfam" id="PF04825"/>
    </source>
</evidence>
<dbReference type="GO" id="GO:0003682">
    <property type="term" value="F:chromatin binding"/>
    <property type="evidence" value="ECO:0007669"/>
    <property type="project" value="TreeGrafter"/>
</dbReference>
<feature type="compositionally biased region" description="Basic and acidic residues" evidence="4">
    <location>
        <begin position="453"/>
        <end position="463"/>
    </location>
</feature>
<feature type="region of interest" description="Disordered" evidence="4">
    <location>
        <begin position="557"/>
        <end position="585"/>
    </location>
</feature>
<keyword evidence="3" id="KW-0539">Nucleus</keyword>
<evidence type="ECO:0000313" key="7">
    <source>
        <dbReference type="EMBL" id="KIL70844.1"/>
    </source>
</evidence>
<evidence type="ECO:0000256" key="2">
    <source>
        <dbReference type="ARBA" id="ARBA00009870"/>
    </source>
</evidence>
<dbReference type="FunCoup" id="A0A0C2TU50">
    <property type="interactions" value="50"/>
</dbReference>
<dbReference type="InterPro" id="IPR006909">
    <property type="entry name" value="Rad21/Rec8_C_eu"/>
</dbReference>
<dbReference type="SUPFAM" id="SSF46785">
    <property type="entry name" value="Winged helix' DNA-binding domain"/>
    <property type="match status" value="1"/>
</dbReference>
<dbReference type="OrthoDB" id="10071381at2759"/>
<evidence type="ECO:0000256" key="3">
    <source>
        <dbReference type="ARBA" id="ARBA00023242"/>
    </source>
</evidence>
<dbReference type="AlphaFoldDB" id="A0A0C2TU50"/>
<sequence length="706" mass="78173">MFFTPELLARRDHGFGLLWYELAATLGSKSIFKKLPKRSVLTADIAQLCNLIVQPNEPLALRLSSNLMMGVVRIYKVKQETFFSDVSTCVSSLKKAIYELHALGEEQLQMGQPTIRSAAVTLAPDPKNAFMMEFDMLVADWDEYLDLNEPPNTRAAIDEDADYDPSLVKKTKLKARRRPVTDVGNASAHTLVEHHEHVLSASFDPSSFQVQNQGLLVEPSSNNEYFDFFPMLDEPAIGDVLGDELAKELGWETPPPPIGFGHFAPVTDVVDLPMNPEENIDPPVQNFDDHQSINEYMVSPMNQQQIEPAPGGGFSPSRTSQMHDKAQLIQPLNDITNTDIVSKANIAIRPRPKKNGVRLDQRTELTDDELKSARTQYMRTQAMQRGELADKRMEKKSNRLIETRIFGAPAGVTAPALIDFWKGTVKARLDARLGKTSQQGPKDLERPKKRRKTEGNLRTRTEDLGTPPMGLLESEGPNIDGDRLQSYEPGQGRYVSRPPSALGSNLGLEIGLHESLLQSQQSFMFPWDNAGPTSSAGGAPFGMSSNNQVLVEQADVRLRNSSRSRRESPISPSRPGSNLAGDIFSPAPVGRGSQGLAEDYQFDGILSVKSSARNSVVAETKQIEKQTQAVEKNSLNFLEYAKMQAHTLPNPDLELSFDTIVPKLTSSRHVAAAAFYHCLVLGTKDLLRFKQTEPHGPIAINITKRV</sequence>
<dbReference type="InterPro" id="IPR023093">
    <property type="entry name" value="ScpA-like_C"/>
</dbReference>
<feature type="domain" description="Rad21/Rec8-like protein C-terminal eukaryotic" evidence="5">
    <location>
        <begin position="666"/>
        <end position="702"/>
    </location>
</feature>